<dbReference type="InterPro" id="IPR004675">
    <property type="entry name" value="AhpD_core"/>
</dbReference>
<gene>
    <name evidence="2" type="ORF">BGL_2c28400</name>
</gene>
<accession>A0A0B6S910</accession>
<dbReference type="EMBL" id="CP002581">
    <property type="protein sequence ID" value="AJK50894.1"/>
    <property type="molecule type" value="Genomic_DNA"/>
</dbReference>
<protein>
    <submittedName>
        <fullName evidence="2">Putative alkylhydroperoxidase, AhpD family, core domain protein</fullName>
    </submittedName>
</protein>
<dbReference type="HOGENOM" id="CLU_082760_5_0_4"/>
<proteinExistence type="predicted"/>
<organism evidence="2 3">
    <name type="scientific">Burkholderia plantarii</name>
    <dbReference type="NCBI Taxonomy" id="41899"/>
    <lineage>
        <taxon>Bacteria</taxon>
        <taxon>Pseudomonadati</taxon>
        <taxon>Pseudomonadota</taxon>
        <taxon>Betaproteobacteria</taxon>
        <taxon>Burkholderiales</taxon>
        <taxon>Burkholderiaceae</taxon>
        <taxon>Burkholderia</taxon>
    </lineage>
</organism>
<dbReference type="Pfam" id="PF02627">
    <property type="entry name" value="CMD"/>
    <property type="match status" value="1"/>
</dbReference>
<evidence type="ECO:0000313" key="2">
    <source>
        <dbReference type="EMBL" id="AJK50894.1"/>
    </source>
</evidence>
<dbReference type="Proteomes" id="UP000031838">
    <property type="component" value="Chromosome 2"/>
</dbReference>
<dbReference type="NCBIfam" id="TIGR00778">
    <property type="entry name" value="ahpD_dom"/>
    <property type="match status" value="1"/>
</dbReference>
<dbReference type="InterPro" id="IPR003779">
    <property type="entry name" value="CMD-like"/>
</dbReference>
<feature type="domain" description="Carboxymuconolactone decarboxylase-like" evidence="1">
    <location>
        <begin position="42"/>
        <end position="104"/>
    </location>
</feature>
<keyword evidence="2" id="KW-0575">Peroxidase</keyword>
<sequence length="178" mass="18427">MSRLSTLAPADATGAAAEVFAKIRKAVGKVPNAYATIGTHHPEALAAILGVDAIVAGGTLGKAEIETIKLAVSEAAGCDYCVAAHTLAGKFAGLSPETMQQVRAGEPTGDAKRDALVAFVRTLVTTRGTVPAEAFERFIAAGFTERQVVEVSLAITSITFTNLINRANDTTLDFPAVK</sequence>
<dbReference type="PANTHER" id="PTHR35446:SF3">
    <property type="entry name" value="CMD DOMAIN-CONTAINING PROTEIN"/>
    <property type="match status" value="1"/>
</dbReference>
<name>A0A0B6S910_BURPL</name>
<evidence type="ECO:0000313" key="3">
    <source>
        <dbReference type="Proteomes" id="UP000031838"/>
    </source>
</evidence>
<dbReference type="KEGG" id="bgp:BGL_2c28400"/>
<dbReference type="Gene3D" id="1.20.1290.10">
    <property type="entry name" value="AhpD-like"/>
    <property type="match status" value="1"/>
</dbReference>
<dbReference type="PANTHER" id="PTHR35446">
    <property type="entry name" value="SI:CH211-175M2.5"/>
    <property type="match status" value="1"/>
</dbReference>
<reference evidence="2 3" key="2">
    <citation type="journal article" date="2016" name="Appl. Microbiol. Biotechnol.">
        <title>Mutations improving production and secretion of extracellular lipase by Burkholderia glumae PG1.</title>
        <authorList>
            <person name="Knapp A."/>
            <person name="Voget S."/>
            <person name="Gao R."/>
            <person name="Zaburannyi N."/>
            <person name="Krysciak D."/>
            <person name="Breuer M."/>
            <person name="Hauer B."/>
            <person name="Streit W.R."/>
            <person name="Muller R."/>
            <person name="Daniel R."/>
            <person name="Jaeger K.E."/>
        </authorList>
    </citation>
    <scope>NUCLEOTIDE SEQUENCE [LARGE SCALE GENOMIC DNA]</scope>
    <source>
        <strain evidence="2 3">PG1</strain>
    </source>
</reference>
<keyword evidence="2" id="KW-0560">Oxidoreductase</keyword>
<keyword evidence="3" id="KW-1185">Reference proteome</keyword>
<evidence type="ECO:0000259" key="1">
    <source>
        <dbReference type="Pfam" id="PF02627"/>
    </source>
</evidence>
<dbReference type="AlphaFoldDB" id="A0A0B6S910"/>
<dbReference type="SUPFAM" id="SSF69118">
    <property type="entry name" value="AhpD-like"/>
    <property type="match status" value="1"/>
</dbReference>
<dbReference type="InterPro" id="IPR029032">
    <property type="entry name" value="AhpD-like"/>
</dbReference>
<reference evidence="3" key="1">
    <citation type="submission" date="2011-03" db="EMBL/GenBank/DDBJ databases">
        <authorList>
            <person name="Voget S."/>
            <person name="Streit W.R."/>
            <person name="Jaeger K.E."/>
            <person name="Daniel R."/>
        </authorList>
    </citation>
    <scope>NUCLEOTIDE SEQUENCE [LARGE SCALE GENOMIC DNA]</scope>
    <source>
        <strain evidence="3">PG1</strain>
    </source>
</reference>
<dbReference type="RefSeq" id="WP_042629091.1">
    <property type="nucleotide sequence ID" value="NZ_CP002581.1"/>
</dbReference>
<dbReference type="GO" id="GO:0051920">
    <property type="term" value="F:peroxiredoxin activity"/>
    <property type="evidence" value="ECO:0007669"/>
    <property type="project" value="InterPro"/>
</dbReference>